<dbReference type="PANTHER" id="PTHR30293">
    <property type="entry name" value="TRANSCRIPTIONAL REGULATORY PROTEIN NAC-RELATED"/>
    <property type="match status" value="1"/>
</dbReference>
<dbReference type="GO" id="GO:0003677">
    <property type="term" value="F:DNA binding"/>
    <property type="evidence" value="ECO:0007669"/>
    <property type="project" value="UniProtKB-KW"/>
</dbReference>
<dbReference type="InterPro" id="IPR000847">
    <property type="entry name" value="LysR_HTH_N"/>
</dbReference>
<dbReference type="PROSITE" id="PS50931">
    <property type="entry name" value="HTH_LYSR"/>
    <property type="match status" value="1"/>
</dbReference>
<dbReference type="EMBL" id="NEVK01000008">
    <property type="protein sequence ID" value="OZI16373.1"/>
    <property type="molecule type" value="Genomic_DNA"/>
</dbReference>
<keyword evidence="3" id="KW-0238">DNA-binding</keyword>
<reference evidence="8" key="1">
    <citation type="submission" date="2017-05" db="EMBL/GenBank/DDBJ databases">
        <title>Complete and WGS of Bordetella genogroups.</title>
        <authorList>
            <person name="Spilker T."/>
            <person name="Lipuma J."/>
        </authorList>
    </citation>
    <scope>NUCLEOTIDE SEQUENCE [LARGE SCALE GENOMIC DNA]</scope>
    <source>
        <strain evidence="8">AU18089</strain>
    </source>
</reference>
<sequence>MDLTRLEYFLLVADHGSFSRASSVIGIAQPALGRQVQRLESECGVRLFYRHGRGVTLTPEGRLYAERVRPLLQQLAQASEGLGSAQQPVTGSITLGLTPTMMVLLGLPLIQAVRDAAPGVKLNFLTGYSGYVHEWLSDGRLDIAILHEARRSQHIAVDPLLDARLFLVSSAGRSPKTGRARPRSFPVRSLAGLPLALPSQTHGLRRVLDAAAAKQGIRLDVAYELDTLSLMKEVTVAGIAHTVLAMPAVMREVVAGQLEAIPLCTPDLSTRLSIATSLNRPLTRAGRLVIDRLRPALQQAIKAAPVALHLRGLP</sequence>
<dbReference type="FunFam" id="1.10.10.10:FF:000001">
    <property type="entry name" value="LysR family transcriptional regulator"/>
    <property type="match status" value="1"/>
</dbReference>
<evidence type="ECO:0000256" key="1">
    <source>
        <dbReference type="ARBA" id="ARBA00009437"/>
    </source>
</evidence>
<dbReference type="SUPFAM" id="SSF46785">
    <property type="entry name" value="Winged helix' DNA-binding domain"/>
    <property type="match status" value="1"/>
</dbReference>
<dbReference type="GO" id="GO:0003700">
    <property type="term" value="F:DNA-binding transcription factor activity"/>
    <property type="evidence" value="ECO:0007669"/>
    <property type="project" value="InterPro"/>
</dbReference>
<dbReference type="Pfam" id="PF00126">
    <property type="entry name" value="HTH_1"/>
    <property type="match status" value="1"/>
</dbReference>
<keyword evidence="4" id="KW-0010">Activator</keyword>
<dbReference type="RefSeq" id="WP_026638923.1">
    <property type="nucleotide sequence ID" value="NZ_NEVI01000022.1"/>
</dbReference>
<dbReference type="AlphaFoldDB" id="A0A261QWA3"/>
<dbReference type="InterPro" id="IPR036390">
    <property type="entry name" value="WH_DNA-bd_sf"/>
</dbReference>
<evidence type="ECO:0000313" key="7">
    <source>
        <dbReference type="EMBL" id="OZI16373.1"/>
    </source>
</evidence>
<evidence type="ECO:0000256" key="3">
    <source>
        <dbReference type="ARBA" id="ARBA00023125"/>
    </source>
</evidence>
<dbReference type="InterPro" id="IPR005119">
    <property type="entry name" value="LysR_subst-bd"/>
</dbReference>
<dbReference type="PANTHER" id="PTHR30293:SF0">
    <property type="entry name" value="NITROGEN ASSIMILATION REGULATORY PROTEIN NAC"/>
    <property type="match status" value="1"/>
</dbReference>
<dbReference type="GO" id="GO:2000142">
    <property type="term" value="P:regulation of DNA-templated transcription initiation"/>
    <property type="evidence" value="ECO:0007669"/>
    <property type="project" value="TreeGrafter"/>
</dbReference>
<feature type="domain" description="HTH lysR-type" evidence="6">
    <location>
        <begin position="1"/>
        <end position="58"/>
    </location>
</feature>
<evidence type="ECO:0000256" key="5">
    <source>
        <dbReference type="ARBA" id="ARBA00023163"/>
    </source>
</evidence>
<protein>
    <submittedName>
        <fullName evidence="7">LysR family transcriptional regulator</fullName>
    </submittedName>
</protein>
<comment type="caution">
    <text evidence="7">The sequence shown here is derived from an EMBL/GenBank/DDBJ whole genome shotgun (WGS) entry which is preliminary data.</text>
</comment>
<keyword evidence="8" id="KW-1185">Reference proteome</keyword>
<name>A0A261QWA3_9BORD</name>
<keyword evidence="5" id="KW-0804">Transcription</keyword>
<evidence type="ECO:0000256" key="4">
    <source>
        <dbReference type="ARBA" id="ARBA00023159"/>
    </source>
</evidence>
<dbReference type="Gene3D" id="1.10.10.10">
    <property type="entry name" value="Winged helix-like DNA-binding domain superfamily/Winged helix DNA-binding domain"/>
    <property type="match status" value="1"/>
</dbReference>
<evidence type="ECO:0000259" key="6">
    <source>
        <dbReference type="PROSITE" id="PS50931"/>
    </source>
</evidence>
<dbReference type="InterPro" id="IPR036388">
    <property type="entry name" value="WH-like_DNA-bd_sf"/>
</dbReference>
<dbReference type="Pfam" id="PF03466">
    <property type="entry name" value="LysR_substrate"/>
    <property type="match status" value="1"/>
</dbReference>
<dbReference type="OrthoDB" id="8587114at2"/>
<keyword evidence="2" id="KW-0805">Transcription regulation</keyword>
<dbReference type="SUPFAM" id="SSF53850">
    <property type="entry name" value="Periplasmic binding protein-like II"/>
    <property type="match status" value="1"/>
</dbReference>
<organism evidence="7 8">
    <name type="scientific">Bordetella genomosp. 7</name>
    <dbReference type="NCBI Taxonomy" id="1416805"/>
    <lineage>
        <taxon>Bacteria</taxon>
        <taxon>Pseudomonadati</taxon>
        <taxon>Pseudomonadota</taxon>
        <taxon>Betaproteobacteria</taxon>
        <taxon>Burkholderiales</taxon>
        <taxon>Alcaligenaceae</taxon>
        <taxon>Bordetella</taxon>
    </lineage>
</organism>
<evidence type="ECO:0000256" key="2">
    <source>
        <dbReference type="ARBA" id="ARBA00023015"/>
    </source>
</evidence>
<gene>
    <name evidence="7" type="ORF">CAL19_16930</name>
</gene>
<dbReference type="PRINTS" id="PR00039">
    <property type="entry name" value="HTHLYSR"/>
</dbReference>
<dbReference type="Proteomes" id="UP000216947">
    <property type="component" value="Unassembled WGS sequence"/>
</dbReference>
<proteinExistence type="inferred from homology"/>
<accession>A0A261QWA3</accession>
<comment type="similarity">
    <text evidence="1">Belongs to the LysR transcriptional regulatory family.</text>
</comment>
<dbReference type="Gene3D" id="3.40.190.290">
    <property type="match status" value="1"/>
</dbReference>
<evidence type="ECO:0000313" key="8">
    <source>
        <dbReference type="Proteomes" id="UP000216947"/>
    </source>
</evidence>